<protein>
    <submittedName>
        <fullName evidence="2">CUB domain-containing protein</fullName>
    </submittedName>
</protein>
<keyword evidence="1" id="KW-1185">Reference proteome</keyword>
<organism evidence="1 2">
    <name type="scientific">Meloidogyne hapla</name>
    <name type="common">Root-knot nematode worm</name>
    <dbReference type="NCBI Taxonomy" id="6305"/>
    <lineage>
        <taxon>Eukaryota</taxon>
        <taxon>Metazoa</taxon>
        <taxon>Ecdysozoa</taxon>
        <taxon>Nematoda</taxon>
        <taxon>Chromadorea</taxon>
        <taxon>Rhabditida</taxon>
        <taxon>Tylenchina</taxon>
        <taxon>Tylenchomorpha</taxon>
        <taxon>Tylenchoidea</taxon>
        <taxon>Meloidogynidae</taxon>
        <taxon>Meloidogyninae</taxon>
        <taxon>Meloidogyne</taxon>
    </lineage>
</organism>
<dbReference type="AlphaFoldDB" id="A0A1I8BSQ9"/>
<evidence type="ECO:0000313" key="1">
    <source>
        <dbReference type="Proteomes" id="UP000095281"/>
    </source>
</evidence>
<reference evidence="2" key="1">
    <citation type="submission" date="2016-11" db="UniProtKB">
        <authorList>
            <consortium name="WormBaseParasite"/>
        </authorList>
    </citation>
    <scope>IDENTIFICATION</scope>
</reference>
<name>A0A1I8BSQ9_MELHA</name>
<proteinExistence type="predicted"/>
<accession>A0A1I8BSQ9</accession>
<evidence type="ECO:0000313" key="2">
    <source>
        <dbReference type="WBParaSite" id="MhA1_Contig472.frz3.gene8"/>
    </source>
</evidence>
<sequence>MNATITTSWFDGLKGDFLFFSTKGRSGNTQYPIPLQIPTNSNGYRIMLMNGLFRKSSQPIRYAVYLIWVQFYVS</sequence>
<dbReference type="WBParaSite" id="MhA1_Contig472.frz3.gene8">
    <property type="protein sequence ID" value="MhA1_Contig472.frz3.gene8"/>
    <property type="gene ID" value="MhA1_Contig472.frz3.gene8"/>
</dbReference>
<dbReference type="Proteomes" id="UP000095281">
    <property type="component" value="Unplaced"/>
</dbReference>